<dbReference type="GO" id="GO:0005886">
    <property type="term" value="C:plasma membrane"/>
    <property type="evidence" value="ECO:0007669"/>
    <property type="project" value="TreeGrafter"/>
</dbReference>
<keyword evidence="3" id="KW-0418">Kinase</keyword>
<dbReference type="Proteomes" id="UP000294593">
    <property type="component" value="Unassembled WGS sequence"/>
</dbReference>
<dbReference type="InterPro" id="IPR005702">
    <property type="entry name" value="Wzc-like_C"/>
</dbReference>
<dbReference type="PANTHER" id="PTHR32309:SF13">
    <property type="entry name" value="FERRIC ENTEROBACTIN TRANSPORT PROTEIN FEPE"/>
    <property type="match status" value="1"/>
</dbReference>
<gene>
    <name evidence="3" type="ORF">EV672_101668</name>
</gene>
<dbReference type="InterPro" id="IPR050445">
    <property type="entry name" value="Bact_polysacc_biosynth/exp"/>
</dbReference>
<proteinExistence type="predicted"/>
<dbReference type="GO" id="GO:0004713">
    <property type="term" value="F:protein tyrosine kinase activity"/>
    <property type="evidence" value="ECO:0007669"/>
    <property type="project" value="TreeGrafter"/>
</dbReference>
<keyword evidence="4" id="KW-1185">Reference proteome</keyword>
<dbReference type="SUPFAM" id="SSF160246">
    <property type="entry name" value="EspE N-terminal domain-like"/>
    <property type="match status" value="1"/>
</dbReference>
<dbReference type="OrthoDB" id="9808257at2"/>
<dbReference type="InterPro" id="IPR027417">
    <property type="entry name" value="P-loop_NTPase"/>
</dbReference>
<dbReference type="CDD" id="cd05387">
    <property type="entry name" value="BY-kinase"/>
    <property type="match status" value="1"/>
</dbReference>
<keyword evidence="1" id="KW-0547">Nucleotide-binding</keyword>
<dbReference type="NCBIfam" id="TIGR01007">
    <property type="entry name" value="eps_fam"/>
    <property type="match status" value="1"/>
</dbReference>
<name>A0A4R6RRG6_9BURK</name>
<organism evidence="3 4">
    <name type="scientific">Aquabacterium commune</name>
    <dbReference type="NCBI Taxonomy" id="70586"/>
    <lineage>
        <taxon>Bacteria</taxon>
        <taxon>Pseudomonadati</taxon>
        <taxon>Pseudomonadota</taxon>
        <taxon>Betaproteobacteria</taxon>
        <taxon>Burkholderiales</taxon>
        <taxon>Aquabacterium</taxon>
    </lineage>
</organism>
<dbReference type="RefSeq" id="WP_133606167.1">
    <property type="nucleotide sequence ID" value="NZ_SNXW01000001.1"/>
</dbReference>
<accession>A0A4R6RRG6</accession>
<sequence>MDNAKKFLNSGYVAGDAPFPDTAQMDHSESSIGEIISKANNLSPDQLESILQYQREHKVRFGEAAVAMGLANADDVMWALAQQFHYPYSGEKEDTCSKELVVATSPFSAQAEAFRTTRSHLIMKMYSGSTPRKALAVLSADTGDGKSYFAANLAAAFSQLSGRTLLIDANMRNPRLHEIFKLNNASAGLSSILTGRAVNNVIKSVKSMPSLFVMPVGTVPPNPLELAERPAFGLLVRELLTKFDHVIVDTPALSHGMDGAVIASRCGAAVILARQNITRVNKLQAVVGALRMSETSIVGSIVVDH</sequence>
<dbReference type="PANTHER" id="PTHR32309">
    <property type="entry name" value="TYROSINE-PROTEIN KINASE"/>
    <property type="match status" value="1"/>
</dbReference>
<protein>
    <submittedName>
        <fullName evidence="3">Chain length determinant protein tyrosine kinase EpsG</fullName>
    </submittedName>
</protein>
<dbReference type="EMBL" id="SNXW01000001">
    <property type="protein sequence ID" value="TDP88516.1"/>
    <property type="molecule type" value="Genomic_DNA"/>
</dbReference>
<evidence type="ECO:0000256" key="2">
    <source>
        <dbReference type="ARBA" id="ARBA00022840"/>
    </source>
</evidence>
<evidence type="ECO:0000313" key="4">
    <source>
        <dbReference type="Proteomes" id="UP000294593"/>
    </source>
</evidence>
<dbReference type="SUPFAM" id="SSF52540">
    <property type="entry name" value="P-loop containing nucleoside triphosphate hydrolases"/>
    <property type="match status" value="1"/>
</dbReference>
<keyword evidence="2" id="KW-0067">ATP-binding</keyword>
<reference evidence="3 4" key="1">
    <citation type="submission" date="2019-03" db="EMBL/GenBank/DDBJ databases">
        <title>Genomic Encyclopedia of Type Strains, Phase IV (KMG-IV): sequencing the most valuable type-strain genomes for metagenomic binning, comparative biology and taxonomic classification.</title>
        <authorList>
            <person name="Goeker M."/>
        </authorList>
    </citation>
    <scope>NUCLEOTIDE SEQUENCE [LARGE SCALE GENOMIC DNA]</scope>
    <source>
        <strain evidence="3 4">DSM 11901</strain>
    </source>
</reference>
<dbReference type="Gene3D" id="3.40.50.300">
    <property type="entry name" value="P-loop containing nucleotide triphosphate hydrolases"/>
    <property type="match status" value="1"/>
</dbReference>
<evidence type="ECO:0000256" key="1">
    <source>
        <dbReference type="ARBA" id="ARBA00022741"/>
    </source>
</evidence>
<comment type="caution">
    <text evidence="3">The sequence shown here is derived from an EMBL/GenBank/DDBJ whole genome shotgun (WGS) entry which is preliminary data.</text>
</comment>
<keyword evidence="3" id="KW-0808">Transferase</keyword>
<dbReference type="GO" id="GO:0005524">
    <property type="term" value="F:ATP binding"/>
    <property type="evidence" value="ECO:0007669"/>
    <property type="project" value="UniProtKB-KW"/>
</dbReference>
<dbReference type="InterPro" id="IPR037257">
    <property type="entry name" value="T2SS_E_N_sf"/>
</dbReference>
<dbReference type="AlphaFoldDB" id="A0A4R6RRG6"/>
<evidence type="ECO:0000313" key="3">
    <source>
        <dbReference type="EMBL" id="TDP88516.1"/>
    </source>
</evidence>